<reference evidence="7 8" key="1">
    <citation type="submission" date="2017-01" db="EMBL/GenBank/DDBJ databases">
        <authorList>
            <person name="Varghese N."/>
            <person name="Submissions S."/>
        </authorList>
    </citation>
    <scope>NUCLEOTIDE SEQUENCE [LARGE SCALE GENOMIC DNA]</scope>
    <source>
        <strain evidence="7 8">ATCC 35905</strain>
    </source>
</reference>
<dbReference type="SUPFAM" id="SSF56801">
    <property type="entry name" value="Acetyl-CoA synthetase-like"/>
    <property type="match status" value="1"/>
</dbReference>
<dbReference type="NCBIfam" id="NF004837">
    <property type="entry name" value="PRK06187.1"/>
    <property type="match status" value="1"/>
</dbReference>
<dbReference type="Pfam" id="PF13193">
    <property type="entry name" value="AMP-binding_C"/>
    <property type="match status" value="1"/>
</dbReference>
<evidence type="ECO:0000256" key="2">
    <source>
        <dbReference type="ARBA" id="ARBA00022598"/>
    </source>
</evidence>
<dbReference type="Proteomes" id="UP000186308">
    <property type="component" value="Unassembled WGS sequence"/>
</dbReference>
<dbReference type="EMBL" id="FTNE01000001">
    <property type="protein sequence ID" value="SIQ10082.1"/>
    <property type="molecule type" value="Genomic_DNA"/>
</dbReference>
<dbReference type="PANTHER" id="PTHR43859">
    <property type="entry name" value="ACYL-ACTIVATING ENZYME"/>
    <property type="match status" value="1"/>
</dbReference>
<dbReference type="RefSeq" id="WP_076454304.1">
    <property type="nucleotide sequence ID" value="NZ_FTNE01000001.1"/>
</dbReference>
<evidence type="ECO:0000259" key="6">
    <source>
        <dbReference type="Pfam" id="PF13193"/>
    </source>
</evidence>
<dbReference type="InterPro" id="IPR025110">
    <property type="entry name" value="AMP-bd_C"/>
</dbReference>
<protein>
    <submittedName>
        <fullName evidence="7">Fatty-acyl-CoA synthase</fullName>
    </submittedName>
</protein>
<evidence type="ECO:0000256" key="1">
    <source>
        <dbReference type="ARBA" id="ARBA00006432"/>
    </source>
</evidence>
<gene>
    <name evidence="7" type="ORF">SAMN05421828_101271</name>
</gene>
<name>A0A8G2CHS8_ACIRU</name>
<dbReference type="OrthoDB" id="9803968at2"/>
<dbReference type="AlphaFoldDB" id="A0A8G2CHS8"/>
<keyword evidence="4" id="KW-0443">Lipid metabolism</keyword>
<evidence type="ECO:0000313" key="8">
    <source>
        <dbReference type="Proteomes" id="UP000186308"/>
    </source>
</evidence>
<comment type="caution">
    <text evidence="7">The sequence shown here is derived from an EMBL/GenBank/DDBJ whole genome shotgun (WGS) entry which is preliminary data.</text>
</comment>
<dbReference type="InterPro" id="IPR000873">
    <property type="entry name" value="AMP-dep_synth/lig_dom"/>
</dbReference>
<proteinExistence type="inferred from homology"/>
<evidence type="ECO:0000259" key="5">
    <source>
        <dbReference type="Pfam" id="PF00501"/>
    </source>
</evidence>
<dbReference type="InterPro" id="IPR042099">
    <property type="entry name" value="ANL_N_sf"/>
</dbReference>
<sequence length="551" mass="60019">MSAAQAPFQYQLLIKQILKMPIAQASRRQIVYRGDLRFSYPQFVERVHRLGGALAALGAGMGSRVAVMDWDSHRYLESYFAVPMLGSVLMMVNIRLSPDQIAYTIDHSGAEILLVNVDFLPVLDAIRDRLPNLREVVVMSDAAAPPAVAGSAGDYETLLASVPAHRDFPDFDENTQATTFYTTGTTGLPKGVMFSHRQLVLHTLALMSTLMMAGLNGRISREDVYMPLTPMFHVHAWGFPYVATMMGMQQVYIGRFLPDVVCHLLRTEHVTVSHCVPTIMHMILNAPAAKDIDLTGWRVIIGGSALPRALCEAALARGVDIYAAYGMSETCPIMTMTQLRGDILDTEADRPEAEIRMRLSAGMPGVLCEVRVVDEAMNDVPHDGASVGEVVARSPCLTPGYAGNAEASAALWRGGWLHTGDIGTIDRDGFLRIVDRVKDVIKTGGEWISSIGLEDIVLTHPAISEVAVVGIADDRWGERPVAFVVAKPDRLVDEEAVRAHVRAHADAGAISRFAVPDRIIVVDALDKTSVGKLDKKVMRTKATAMITPASV</sequence>
<evidence type="ECO:0000256" key="3">
    <source>
        <dbReference type="ARBA" id="ARBA00022832"/>
    </source>
</evidence>
<dbReference type="PANTHER" id="PTHR43859:SF4">
    <property type="entry name" value="BUTANOATE--COA LIGASE AAE1-RELATED"/>
    <property type="match status" value="1"/>
</dbReference>
<dbReference type="Gene3D" id="3.30.300.30">
    <property type="match status" value="1"/>
</dbReference>
<feature type="domain" description="AMP-dependent synthetase/ligase" evidence="5">
    <location>
        <begin position="27"/>
        <end position="401"/>
    </location>
</feature>
<dbReference type="Pfam" id="PF00501">
    <property type="entry name" value="AMP-binding"/>
    <property type="match status" value="1"/>
</dbReference>
<keyword evidence="8" id="KW-1185">Reference proteome</keyword>
<keyword evidence="3" id="KW-0276">Fatty acid metabolism</keyword>
<comment type="similarity">
    <text evidence="1">Belongs to the ATP-dependent AMP-binding enzyme family.</text>
</comment>
<evidence type="ECO:0000313" key="7">
    <source>
        <dbReference type="EMBL" id="SIQ10082.1"/>
    </source>
</evidence>
<dbReference type="InterPro" id="IPR045851">
    <property type="entry name" value="AMP-bd_C_sf"/>
</dbReference>
<organism evidence="7 8">
    <name type="scientific">Acidiphilium rubrum</name>
    <dbReference type="NCBI Taxonomy" id="526"/>
    <lineage>
        <taxon>Bacteria</taxon>
        <taxon>Pseudomonadati</taxon>
        <taxon>Pseudomonadota</taxon>
        <taxon>Alphaproteobacteria</taxon>
        <taxon>Acetobacterales</taxon>
        <taxon>Acidocellaceae</taxon>
        <taxon>Acidiphilium</taxon>
    </lineage>
</organism>
<evidence type="ECO:0000256" key="4">
    <source>
        <dbReference type="ARBA" id="ARBA00023098"/>
    </source>
</evidence>
<dbReference type="Gene3D" id="3.40.50.12780">
    <property type="entry name" value="N-terminal domain of ligase-like"/>
    <property type="match status" value="1"/>
</dbReference>
<dbReference type="GO" id="GO:0016874">
    <property type="term" value="F:ligase activity"/>
    <property type="evidence" value="ECO:0007669"/>
    <property type="project" value="UniProtKB-KW"/>
</dbReference>
<feature type="domain" description="AMP-binding enzyme C-terminal" evidence="6">
    <location>
        <begin position="453"/>
        <end position="532"/>
    </location>
</feature>
<dbReference type="GO" id="GO:0006631">
    <property type="term" value="P:fatty acid metabolic process"/>
    <property type="evidence" value="ECO:0007669"/>
    <property type="project" value="UniProtKB-KW"/>
</dbReference>
<accession>A0A8G2CHS8</accession>
<keyword evidence="2" id="KW-0436">Ligase</keyword>